<gene>
    <name evidence="1" type="ORF">KDW93_12465</name>
</gene>
<protein>
    <submittedName>
        <fullName evidence="1">Uncharacterized protein</fullName>
    </submittedName>
</protein>
<comment type="caution">
    <text evidence="1">The sequence shown here is derived from an EMBL/GenBank/DDBJ whole genome shotgun (WGS) entry which is preliminary data.</text>
</comment>
<proteinExistence type="predicted"/>
<dbReference type="EMBL" id="JAGSVG010000009">
    <property type="protein sequence ID" value="MBR8129782.1"/>
    <property type="molecule type" value="Genomic_DNA"/>
</dbReference>
<dbReference type="RefSeq" id="WP_105785454.1">
    <property type="nucleotide sequence ID" value="NZ_CADERF010000005.1"/>
</dbReference>
<accession>A0AA41E7A3</accession>
<dbReference type="Proteomes" id="UP000682266">
    <property type="component" value="Unassembled WGS sequence"/>
</dbReference>
<name>A0AA41E7A3_9BURK</name>
<organism evidence="1 2">
    <name type="scientific">Burkholderia ambifaria</name>
    <dbReference type="NCBI Taxonomy" id="152480"/>
    <lineage>
        <taxon>Bacteria</taxon>
        <taxon>Pseudomonadati</taxon>
        <taxon>Pseudomonadota</taxon>
        <taxon>Betaproteobacteria</taxon>
        <taxon>Burkholderiales</taxon>
        <taxon>Burkholderiaceae</taxon>
        <taxon>Burkholderia</taxon>
        <taxon>Burkholderia cepacia complex</taxon>
    </lineage>
</organism>
<reference evidence="1" key="1">
    <citation type="submission" date="2021-04" db="EMBL/GenBank/DDBJ databases">
        <title>A collection of bacterial strains from the Burkholderia cepacia Research Laboratory and Repository.</title>
        <authorList>
            <person name="Lipuma J."/>
            <person name="Spilker T."/>
        </authorList>
    </citation>
    <scope>NUCLEOTIDE SEQUENCE</scope>
    <source>
        <strain evidence="1">AU36012</strain>
    </source>
</reference>
<evidence type="ECO:0000313" key="1">
    <source>
        <dbReference type="EMBL" id="MBR8129782.1"/>
    </source>
</evidence>
<dbReference type="AlphaFoldDB" id="A0AA41E7A3"/>
<sequence length="234" mass="25543">MRTDPVRLNFYQGTGGYAWQLAEYLLGHHADANDGNVSYILSKSMPPELRNPLATCPECLAPDRSVRWSKSTRIAPNTPQLVGTRGKRSSLVVVASAQAFGGFRQDDVEALAEGTTVRELPRMEINGVVHEACTLLVALYRHGFIETDQVFPASPSARYLIEPTCIVTTAPGIGCVAINQLNGRTIRLSETSQRIFSAAKPTTEITKPLPPNIVRFVEAGMLRLISGENARAHD</sequence>
<evidence type="ECO:0000313" key="2">
    <source>
        <dbReference type="Proteomes" id="UP000682266"/>
    </source>
</evidence>